<dbReference type="RefSeq" id="WP_176069182.1">
    <property type="nucleotide sequence ID" value="NZ_JABWMJ010000004.1"/>
</dbReference>
<keyword evidence="2" id="KW-1003">Cell membrane</keyword>
<name>A0A7Y6NNF4_9BURK</name>
<reference evidence="6 7" key="1">
    <citation type="submission" date="2020-06" db="EMBL/GenBank/DDBJ databases">
        <title>Schlegella sp. ID0723 isolated from air conditioner.</title>
        <authorList>
            <person name="Kim D.Y."/>
            <person name="Kim D.-U."/>
        </authorList>
    </citation>
    <scope>NUCLEOTIDE SEQUENCE [LARGE SCALE GENOMIC DNA]</scope>
    <source>
        <strain evidence="6 7">ID0723</strain>
    </source>
</reference>
<dbReference type="InterPro" id="IPR027417">
    <property type="entry name" value="P-loop_NTPase"/>
</dbReference>
<dbReference type="InterPro" id="IPR017871">
    <property type="entry name" value="ABC_transporter-like_CS"/>
</dbReference>
<keyword evidence="2" id="KW-0472">Membrane</keyword>
<protein>
    <submittedName>
        <fullName evidence="6">ATP-binding cassette domain-containing protein</fullName>
    </submittedName>
</protein>
<dbReference type="PANTHER" id="PTHR45772:SF3">
    <property type="entry name" value="ABC TRANSPORTER ATP-BINDING PROTEIN"/>
    <property type="match status" value="1"/>
</dbReference>
<dbReference type="Pfam" id="PF00005">
    <property type="entry name" value="ABC_tran"/>
    <property type="match status" value="1"/>
</dbReference>
<dbReference type="InterPro" id="IPR003593">
    <property type="entry name" value="AAA+_ATPase"/>
</dbReference>
<dbReference type="PANTHER" id="PTHR45772">
    <property type="entry name" value="CONSERVED COMPONENT OF ABC TRANSPORTER FOR NATURAL AMINO ACIDS-RELATED"/>
    <property type="match status" value="1"/>
</dbReference>
<keyword evidence="3" id="KW-0547">Nucleotide-binding</keyword>
<dbReference type="InterPro" id="IPR003439">
    <property type="entry name" value="ABC_transporter-like_ATP-bd"/>
</dbReference>
<evidence type="ECO:0000256" key="1">
    <source>
        <dbReference type="ARBA" id="ARBA00022448"/>
    </source>
</evidence>
<accession>A0A7Y6NNF4</accession>
<evidence type="ECO:0000313" key="7">
    <source>
        <dbReference type="Proteomes" id="UP000529637"/>
    </source>
</evidence>
<feature type="domain" description="ABC transporter" evidence="5">
    <location>
        <begin position="8"/>
        <end position="250"/>
    </location>
</feature>
<dbReference type="PROSITE" id="PS00211">
    <property type="entry name" value="ABC_TRANSPORTER_1"/>
    <property type="match status" value="1"/>
</dbReference>
<keyword evidence="1" id="KW-0813">Transport</keyword>
<evidence type="ECO:0000256" key="3">
    <source>
        <dbReference type="ARBA" id="ARBA00022741"/>
    </source>
</evidence>
<dbReference type="EMBL" id="JABWMJ010000004">
    <property type="protein sequence ID" value="NUZ06354.1"/>
    <property type="molecule type" value="Genomic_DNA"/>
</dbReference>
<evidence type="ECO:0000256" key="4">
    <source>
        <dbReference type="ARBA" id="ARBA00022840"/>
    </source>
</evidence>
<dbReference type="Gene3D" id="3.40.50.300">
    <property type="entry name" value="P-loop containing nucleotide triphosphate hydrolases"/>
    <property type="match status" value="1"/>
</dbReference>
<dbReference type="SUPFAM" id="SSF52540">
    <property type="entry name" value="P-loop containing nucleoside triphosphate hydrolases"/>
    <property type="match status" value="1"/>
</dbReference>
<organism evidence="6 7">
    <name type="scientific">Piscinibacter koreensis</name>
    <dbReference type="NCBI Taxonomy" id="2742824"/>
    <lineage>
        <taxon>Bacteria</taxon>
        <taxon>Pseudomonadati</taxon>
        <taxon>Pseudomonadota</taxon>
        <taxon>Betaproteobacteria</taxon>
        <taxon>Burkholderiales</taxon>
        <taxon>Sphaerotilaceae</taxon>
        <taxon>Piscinibacter</taxon>
    </lineage>
</organism>
<dbReference type="GO" id="GO:0016887">
    <property type="term" value="F:ATP hydrolysis activity"/>
    <property type="evidence" value="ECO:0007669"/>
    <property type="project" value="InterPro"/>
</dbReference>
<keyword evidence="7" id="KW-1185">Reference proteome</keyword>
<dbReference type="InterPro" id="IPR051120">
    <property type="entry name" value="ABC_AA/LPS_Transport"/>
</dbReference>
<dbReference type="GO" id="GO:0005886">
    <property type="term" value="C:plasma membrane"/>
    <property type="evidence" value="ECO:0007669"/>
    <property type="project" value="TreeGrafter"/>
</dbReference>
<evidence type="ECO:0000259" key="5">
    <source>
        <dbReference type="PROSITE" id="PS50893"/>
    </source>
</evidence>
<evidence type="ECO:0000256" key="2">
    <source>
        <dbReference type="ARBA" id="ARBA00022475"/>
    </source>
</evidence>
<dbReference type="Pfam" id="PF12399">
    <property type="entry name" value="BCA_ABC_TP_C"/>
    <property type="match status" value="1"/>
</dbReference>
<dbReference type="Proteomes" id="UP000529637">
    <property type="component" value="Unassembled WGS sequence"/>
</dbReference>
<sequence>MSASLPILSASRLRVAFGTFLAVNDFSADFEHGRRYALIGPNGAGKTTLLNALSGRQRVTSGCVQLSGEDITHLPAHRRLTAGIGRSFQIVNIFFGLTVFENLCLAVQGARYGGRQPWTRLAAGDREVQQAAQELAEQVGLQSMCNALASTLSHGDQRALELALALASNPRVLLLDEPLAGVGHGRIAETLRLIEGASHGRTVLMVEHNIEAVMNFAEEILVLEAGALLARGTPDQIRSDSKVRRAYLGD</sequence>
<evidence type="ECO:0000313" key="6">
    <source>
        <dbReference type="EMBL" id="NUZ06354.1"/>
    </source>
</evidence>
<gene>
    <name evidence="6" type="ORF">HQN59_11345</name>
</gene>
<dbReference type="AlphaFoldDB" id="A0A7Y6NNF4"/>
<dbReference type="GO" id="GO:0005524">
    <property type="term" value="F:ATP binding"/>
    <property type="evidence" value="ECO:0007669"/>
    <property type="project" value="UniProtKB-KW"/>
</dbReference>
<dbReference type="PROSITE" id="PS50893">
    <property type="entry name" value="ABC_TRANSPORTER_2"/>
    <property type="match status" value="1"/>
</dbReference>
<proteinExistence type="predicted"/>
<dbReference type="InterPro" id="IPR032823">
    <property type="entry name" value="BCA_ABC_TP_C"/>
</dbReference>
<dbReference type="SMART" id="SM00382">
    <property type="entry name" value="AAA"/>
    <property type="match status" value="1"/>
</dbReference>
<keyword evidence="4 6" id="KW-0067">ATP-binding</keyword>
<comment type="caution">
    <text evidence="6">The sequence shown here is derived from an EMBL/GenBank/DDBJ whole genome shotgun (WGS) entry which is preliminary data.</text>
</comment>